<feature type="region of interest" description="Disordered" evidence="6">
    <location>
        <begin position="1100"/>
        <end position="1230"/>
    </location>
</feature>
<comment type="subcellular location">
    <subcellularLocation>
        <location evidence="1">Nucleus</location>
    </subcellularLocation>
</comment>
<feature type="compositionally biased region" description="Polar residues" evidence="6">
    <location>
        <begin position="699"/>
        <end position="712"/>
    </location>
</feature>
<keyword evidence="3" id="KW-0238">DNA-binding</keyword>
<dbReference type="EMBL" id="HBIO01010378">
    <property type="protein sequence ID" value="CAE0463208.1"/>
    <property type="molecule type" value="Transcribed_RNA"/>
</dbReference>
<gene>
    <name evidence="8" type="ORF">CDEB00056_LOCUS8049</name>
</gene>
<evidence type="ECO:0000256" key="6">
    <source>
        <dbReference type="SAM" id="MobiDB-lite"/>
    </source>
</evidence>
<feature type="domain" description="AP2/ERF" evidence="7">
    <location>
        <begin position="992"/>
        <end position="1048"/>
    </location>
</feature>
<sequence>MEEDQGQIAPPPLPLPGSQGQESHVGSNEVPPAGSNPNQVQAQNVNLNLNLKMDASSSSSNPPASQHQQSMPMPMPMSSLQMPHSSNPRSGNERGPPQSQSQNQSSSSPSAYRSSYPQSSTHSQPPSYGQGHVSHPNANPNHGNMHMPASLHPSHGSHGNQPPPPPPQYNSNPGYGQQHGYGSHGYNPNPNPSHGYGNRGGPHGHGGYHHPPQPSHGSVSHQYHGPGSPYHAPSQQTWQGRQGQGPPQGQGHARALSTSTVGTSANVNANAGPSANSVSVSNVVNTPAKQSHGHGSGHHHSMPFNAPMPMIKHEPPAPVSAPVPVPKSAPEATPQQQQIVNVAPAPSGILEVKAEEESVPVPMPVQAPVPEPAPAAIVTTAGKENATNPAPANTNAPGEELPRRVLQFESSPTGGAGACAPKDVATLNNASMAPPRADQNQVTVVLSPAPLVYNDKSMAPLDGRLHHQSQGQIHHRHSQGGQYSEEDRDRRNYSSSNVSAPPPQSYDYYNNNNSGQTQNQNPNQAPPQSQSQSQCSGPTPSDQWRDSHFHGSGGHGHGYAPPPAASPPSYARSHGSSYHNSNQHPSNAHAHAHQPPPTPHHKEEYHHHNHNSHPNNHHNSHPNQQQQHHSQYGNLQALQPSPAMGLDHIPLMDIGSNGDMNSATKFDDLMVSPPMSGVHGGDKRRQSYDLHDQPMFNESHPQSSPPSLLRNTSATRYCTPIVTGGNDRSRVRGVNTGGGSGKSEQNYRPSPGSGNNERGRASAGADVEYDSHMSHFHRPYPTIRGGQPSPTRYEDGPGSSGRASQKRQHQQQPPKSSDRYRDSPGVYATPVFPRGGSGHPAESSSHSSHGHHSGSQHSSSARGGEGSSRQHHGYYDPHSMPYGHGHPPPSAPHMYGHGHPRDPYARHGHPHGHGHGPAHHPPPYGMHGRGHPPPGAPYYSPYDYSHGPPPPVSQPEYHNANQMPEKKRRKMDNSGKPKKSAKPPRRKKMYSDYVGVTYNKTHAKFQACITHYRKQHYLGRYKLAVDAAKAYDQSAKLLKGDGWKINFQSEKEYEMAKEKEFSGVVAKRQASGLDSYSLRKTYEATFPTTEVLREKLGLNAQKPPAGAPAQAPRSAAPAASVSVPVPTQQLQPQQQHPHPHHGPYSQMVSHPTHSQQHMRAPPAMPPSSSYKKEPHAQHQTHHHHFDNTSTMTSVPRAPSHSNLNAAVTPSPHGQNLTKSTNSGTGSMLMNEPLMSPGFIMGNSPSADSILGTGTPFSMPGSTLKIGMSSTIKAQRPMDGAPHSNDLDMVAGNIFSSPKLKAPTSYNNVTVEEKSTGTSASTVEVSKVEEKGEKKKGDLAAASALLMIGN</sequence>
<evidence type="ECO:0000313" key="8">
    <source>
        <dbReference type="EMBL" id="CAE0463208.1"/>
    </source>
</evidence>
<dbReference type="PROSITE" id="PS51032">
    <property type="entry name" value="AP2_ERF"/>
    <property type="match status" value="1"/>
</dbReference>
<feature type="compositionally biased region" description="Basic residues" evidence="6">
    <location>
        <begin position="291"/>
        <end position="301"/>
    </location>
</feature>
<dbReference type="GO" id="GO:0003700">
    <property type="term" value="F:DNA-binding transcription factor activity"/>
    <property type="evidence" value="ECO:0007669"/>
    <property type="project" value="InterPro"/>
</dbReference>
<feature type="compositionally biased region" description="Polar residues" evidence="6">
    <location>
        <begin position="1187"/>
        <end position="1227"/>
    </location>
</feature>
<name>A0A7S3V7W1_9STRA</name>
<feature type="compositionally biased region" description="Low complexity" evidence="6">
    <location>
        <begin position="567"/>
        <end position="589"/>
    </location>
</feature>
<dbReference type="SUPFAM" id="SSF54171">
    <property type="entry name" value="DNA-binding domain"/>
    <property type="match status" value="1"/>
</dbReference>
<feature type="compositionally biased region" description="Low complexity" evidence="6">
    <location>
        <begin position="36"/>
        <end position="86"/>
    </location>
</feature>
<organism evidence="8">
    <name type="scientific">Chaetoceros debilis</name>
    <dbReference type="NCBI Taxonomy" id="122233"/>
    <lineage>
        <taxon>Eukaryota</taxon>
        <taxon>Sar</taxon>
        <taxon>Stramenopiles</taxon>
        <taxon>Ochrophyta</taxon>
        <taxon>Bacillariophyta</taxon>
        <taxon>Coscinodiscophyceae</taxon>
        <taxon>Chaetocerotophycidae</taxon>
        <taxon>Chaetocerotales</taxon>
        <taxon>Chaetocerotaceae</taxon>
        <taxon>Chaetoceros</taxon>
    </lineage>
</organism>
<proteinExistence type="predicted"/>
<dbReference type="Gene3D" id="3.30.730.10">
    <property type="entry name" value="AP2/ERF domain"/>
    <property type="match status" value="1"/>
</dbReference>
<feature type="compositionally biased region" description="Low complexity" evidence="6">
    <location>
        <begin position="264"/>
        <end position="288"/>
    </location>
</feature>
<feature type="region of interest" description="Disordered" evidence="6">
    <location>
        <begin position="693"/>
        <end position="712"/>
    </location>
</feature>
<dbReference type="GO" id="GO:0005634">
    <property type="term" value="C:nucleus"/>
    <property type="evidence" value="ECO:0007669"/>
    <property type="project" value="UniProtKB-SubCell"/>
</dbReference>
<accession>A0A7S3V7W1</accession>
<protein>
    <recommendedName>
        <fullName evidence="7">AP2/ERF domain-containing protein</fullName>
    </recommendedName>
</protein>
<dbReference type="GO" id="GO:0003677">
    <property type="term" value="F:DNA binding"/>
    <property type="evidence" value="ECO:0007669"/>
    <property type="project" value="UniProtKB-KW"/>
</dbReference>
<feature type="region of interest" description="Disordered" evidence="6">
    <location>
        <begin position="461"/>
        <end position="631"/>
    </location>
</feature>
<keyword evidence="4" id="KW-0804">Transcription</keyword>
<feature type="region of interest" description="Disordered" evidence="6">
    <location>
        <begin position="718"/>
        <end position="991"/>
    </location>
</feature>
<evidence type="ECO:0000256" key="3">
    <source>
        <dbReference type="ARBA" id="ARBA00023125"/>
    </source>
</evidence>
<feature type="region of interest" description="Disordered" evidence="6">
    <location>
        <begin position="1"/>
        <end position="336"/>
    </location>
</feature>
<dbReference type="InterPro" id="IPR016177">
    <property type="entry name" value="DNA-bd_dom_sf"/>
</dbReference>
<reference evidence="8" key="1">
    <citation type="submission" date="2021-01" db="EMBL/GenBank/DDBJ databases">
        <authorList>
            <person name="Corre E."/>
            <person name="Pelletier E."/>
            <person name="Niang G."/>
            <person name="Scheremetjew M."/>
            <person name="Finn R."/>
            <person name="Kale V."/>
            <person name="Holt S."/>
            <person name="Cochrane G."/>
            <person name="Meng A."/>
            <person name="Brown T."/>
            <person name="Cohen L."/>
        </authorList>
    </citation>
    <scope>NUCLEOTIDE SEQUENCE</scope>
    <source>
        <strain evidence="8">MM31A-1</strain>
    </source>
</reference>
<feature type="compositionally biased region" description="Pro residues" evidence="6">
    <location>
        <begin position="316"/>
        <end position="327"/>
    </location>
</feature>
<dbReference type="InterPro" id="IPR001471">
    <property type="entry name" value="AP2/ERF_dom"/>
</dbReference>
<keyword evidence="5" id="KW-0539">Nucleus</keyword>
<feature type="compositionally biased region" description="Polar residues" evidence="6">
    <location>
        <begin position="1146"/>
        <end position="1157"/>
    </location>
</feature>
<feature type="compositionally biased region" description="Polar residues" evidence="6">
    <location>
        <begin position="742"/>
        <end position="756"/>
    </location>
</feature>
<evidence type="ECO:0000256" key="5">
    <source>
        <dbReference type="ARBA" id="ARBA00023242"/>
    </source>
</evidence>
<evidence type="ECO:0000256" key="4">
    <source>
        <dbReference type="ARBA" id="ARBA00023163"/>
    </source>
</evidence>
<feature type="compositionally biased region" description="Basic residues" evidence="6">
    <location>
        <begin position="906"/>
        <end position="918"/>
    </location>
</feature>
<keyword evidence="2" id="KW-0805">Transcription regulation</keyword>
<feature type="compositionally biased region" description="Low complexity" evidence="6">
    <location>
        <begin position="1103"/>
        <end position="1136"/>
    </location>
</feature>
<dbReference type="InterPro" id="IPR036955">
    <property type="entry name" value="AP2/ERF_dom_sf"/>
</dbReference>
<feature type="compositionally biased region" description="Low complexity" evidence="6">
    <location>
        <begin position="621"/>
        <end position="631"/>
    </location>
</feature>
<evidence type="ECO:0000256" key="1">
    <source>
        <dbReference type="ARBA" id="ARBA00004123"/>
    </source>
</evidence>
<dbReference type="SMART" id="SM00380">
    <property type="entry name" value="AP2"/>
    <property type="match status" value="1"/>
</dbReference>
<evidence type="ECO:0000259" key="7">
    <source>
        <dbReference type="PROSITE" id="PS51032"/>
    </source>
</evidence>
<feature type="compositionally biased region" description="Basic residues" evidence="6">
    <location>
        <begin position="966"/>
        <end position="988"/>
    </location>
</feature>
<feature type="compositionally biased region" description="Low complexity" evidence="6">
    <location>
        <begin position="96"/>
        <end position="120"/>
    </location>
</feature>
<feature type="compositionally biased region" description="Basic residues" evidence="6">
    <location>
        <begin position="607"/>
        <end position="620"/>
    </location>
</feature>
<evidence type="ECO:0000256" key="2">
    <source>
        <dbReference type="ARBA" id="ARBA00023015"/>
    </source>
</evidence>
<feature type="compositionally biased region" description="Low complexity" evidence="6">
    <location>
        <begin position="510"/>
        <end position="541"/>
    </location>
</feature>